<dbReference type="PANTHER" id="PTHR45749:SF28">
    <property type="entry name" value="ZINC FINGER MYM-TYPE PROTEIN 1-LIKE-RELATED"/>
    <property type="match status" value="1"/>
</dbReference>
<feature type="compositionally biased region" description="Acidic residues" evidence="1">
    <location>
        <begin position="40"/>
        <end position="49"/>
    </location>
</feature>
<dbReference type="AlphaFoldDB" id="A0AAJ7UDE9"/>
<evidence type="ECO:0000313" key="4">
    <source>
        <dbReference type="Proteomes" id="UP001318040"/>
    </source>
</evidence>
<organism evidence="4 5">
    <name type="scientific">Petromyzon marinus</name>
    <name type="common">Sea lamprey</name>
    <dbReference type="NCBI Taxonomy" id="7757"/>
    <lineage>
        <taxon>Eukaryota</taxon>
        <taxon>Metazoa</taxon>
        <taxon>Chordata</taxon>
        <taxon>Craniata</taxon>
        <taxon>Vertebrata</taxon>
        <taxon>Cyclostomata</taxon>
        <taxon>Hyperoartia</taxon>
        <taxon>Petromyzontiformes</taxon>
        <taxon>Petromyzontidae</taxon>
        <taxon>Petromyzon</taxon>
    </lineage>
</organism>
<dbReference type="PANTHER" id="PTHR45749">
    <property type="match status" value="1"/>
</dbReference>
<dbReference type="KEGG" id="pmrn:116956616"/>
<dbReference type="InterPro" id="IPR012337">
    <property type="entry name" value="RNaseH-like_sf"/>
</dbReference>
<keyword evidence="4" id="KW-1185">Reference proteome</keyword>
<reference evidence="5" key="1">
    <citation type="submission" date="2025-08" db="UniProtKB">
        <authorList>
            <consortium name="RefSeq"/>
        </authorList>
    </citation>
    <scope>IDENTIFICATION</scope>
    <source>
        <tissue evidence="5">Sperm</tissue>
    </source>
</reference>
<dbReference type="SUPFAM" id="SSF53098">
    <property type="entry name" value="Ribonuclease H-like"/>
    <property type="match status" value="1"/>
</dbReference>
<proteinExistence type="predicted"/>
<feature type="region of interest" description="Disordered" evidence="1">
    <location>
        <begin position="36"/>
        <end position="101"/>
    </location>
</feature>
<dbReference type="Pfam" id="PF14291">
    <property type="entry name" value="DUF4371"/>
    <property type="match status" value="1"/>
</dbReference>
<accession>A0AAJ7UDE9</accession>
<dbReference type="RefSeq" id="XP_032834249.1">
    <property type="nucleotide sequence ID" value="XM_032978358.1"/>
</dbReference>
<protein>
    <submittedName>
        <fullName evidence="5">Zinc finger MYM-type protein 1-like</fullName>
    </submittedName>
</protein>
<feature type="compositionally biased region" description="Basic and acidic residues" evidence="1">
    <location>
        <begin position="76"/>
        <end position="92"/>
    </location>
</feature>
<gene>
    <name evidence="5" type="primary">LOC116956616</name>
</gene>
<feature type="domain" description="DUF4371" evidence="3">
    <location>
        <begin position="264"/>
        <end position="441"/>
    </location>
</feature>
<dbReference type="InterPro" id="IPR025398">
    <property type="entry name" value="DUF4371"/>
</dbReference>
<dbReference type="GO" id="GO:0046983">
    <property type="term" value="F:protein dimerization activity"/>
    <property type="evidence" value="ECO:0007669"/>
    <property type="project" value="InterPro"/>
</dbReference>
<dbReference type="Proteomes" id="UP001318040">
    <property type="component" value="Chromosome 66"/>
</dbReference>
<evidence type="ECO:0000313" key="5">
    <source>
        <dbReference type="RefSeq" id="XP_032834249.1"/>
    </source>
</evidence>
<evidence type="ECO:0000259" key="3">
    <source>
        <dbReference type="Pfam" id="PF14291"/>
    </source>
</evidence>
<sequence length="829" mass="94608">MDSRIDLPFIKQEREDDASFGVRYDCRVKREDALLAAGEEAGDGPEETGDSYGRLSTPGPSLIKTEFFEEDIGQDPDLKNVKVERSDERPEETGSSQGCPATADQNFIEVELEEEDIGRGGEEMDLVADLLAKPFTRRTFQEKLEIVRKGRPTPQLAALSQPGKGFVRHFQSSNYERYTWLTASKEHCKLYCWECLLFATDRYGVWSHAGFANLNCLTKAATRHQSTAGHLQATVLLKTFGDTRVDQQLNEQMRRETELHNEKVKKNREILKRLIDCVIFLGKQELSFRGHDESKESTNRGNFVELISFLAEHDKDLHYHLSTNKVFAGTSGKIQNDLINAIAEVMGEEIKREINKAPFVTVMVDETTDVSSAAQLPLVLRYVTDTGVKERFVRFDDVTSGKQADDIAALIIRFLEEHECLDKVVAQCFDGTVVMASGLNGVQDKVKVRAPMALFIHCYARGLNLVLTQGASKLRECRIFFAHLNGLAAFFSRSPRRTQLLDDICQRHLPRVAPTRWQYSSRLVSTVFETRVALKELFEHILEHHDEYDEDSVRCADGYNAHLSDFEFCFLLSTFHVIFEYSDVLFGILQNKTLDVQFCLARMDEFCDTIERERGQFGEIYESTLREAGAPSTRRGQAQGDIRARFQKLHSDILDNILAQIRNRFKDHEKVMFLSLLDPRQFQTYRKKFPDAAFSSLTQSHGTLFDLPRLKTELTVMYAMTDFEAKSPADLLAFLQQKDLCGSMRQLYALACLAVTIPVSAASVERKFSALKRMKTCSRNKTEQARLSALASMAIEKDLLLELKRTDVLYNRVIELFVKKERRMDFVFK</sequence>
<feature type="domain" description="HAT C-terminal dimerisation" evidence="2">
    <location>
        <begin position="724"/>
        <end position="798"/>
    </location>
</feature>
<evidence type="ECO:0000259" key="2">
    <source>
        <dbReference type="Pfam" id="PF05699"/>
    </source>
</evidence>
<name>A0AAJ7UDE9_PETMA</name>
<dbReference type="Pfam" id="PF05699">
    <property type="entry name" value="Dimer_Tnp_hAT"/>
    <property type="match status" value="1"/>
</dbReference>
<dbReference type="InterPro" id="IPR008906">
    <property type="entry name" value="HATC_C_dom"/>
</dbReference>
<evidence type="ECO:0000256" key="1">
    <source>
        <dbReference type="SAM" id="MobiDB-lite"/>
    </source>
</evidence>